<evidence type="ECO:0000313" key="4">
    <source>
        <dbReference type="Proteomes" id="UP000265020"/>
    </source>
</evidence>
<organism evidence="3 4">
    <name type="scientific">Cyprinodon variegatus</name>
    <name type="common">Sheepshead minnow</name>
    <dbReference type="NCBI Taxonomy" id="28743"/>
    <lineage>
        <taxon>Eukaryota</taxon>
        <taxon>Metazoa</taxon>
        <taxon>Chordata</taxon>
        <taxon>Craniata</taxon>
        <taxon>Vertebrata</taxon>
        <taxon>Euteleostomi</taxon>
        <taxon>Actinopterygii</taxon>
        <taxon>Neopterygii</taxon>
        <taxon>Teleostei</taxon>
        <taxon>Neoteleostei</taxon>
        <taxon>Acanthomorphata</taxon>
        <taxon>Ovalentaria</taxon>
        <taxon>Atherinomorphae</taxon>
        <taxon>Cyprinodontiformes</taxon>
        <taxon>Cyprinodontidae</taxon>
        <taxon>Cyprinodon</taxon>
    </lineage>
</organism>
<keyword evidence="1" id="KW-0433">Leucine-rich repeat</keyword>
<evidence type="ECO:0000256" key="1">
    <source>
        <dbReference type="ARBA" id="ARBA00022614"/>
    </source>
</evidence>
<evidence type="ECO:0000313" key="3">
    <source>
        <dbReference type="Ensembl" id="ENSCVAP00000008509.1"/>
    </source>
</evidence>
<protein>
    <recommendedName>
        <fullName evidence="5">NACHT LRR and PYD domain-containing protein</fullName>
    </recommendedName>
</protein>
<reference evidence="3" key="2">
    <citation type="submission" date="2025-09" db="UniProtKB">
        <authorList>
            <consortium name="Ensembl"/>
        </authorList>
    </citation>
    <scope>IDENTIFICATION</scope>
</reference>
<name>A0A3Q2CSE0_CYPVA</name>
<evidence type="ECO:0008006" key="5">
    <source>
        <dbReference type="Google" id="ProtNLM"/>
    </source>
</evidence>
<dbReference type="Gene3D" id="3.80.10.10">
    <property type="entry name" value="Ribonuclease Inhibitor"/>
    <property type="match status" value="1"/>
</dbReference>
<dbReference type="SUPFAM" id="SSF52047">
    <property type="entry name" value="RNI-like"/>
    <property type="match status" value="1"/>
</dbReference>
<dbReference type="GeneTree" id="ENSGT01150000287156"/>
<sequence>MTLDLNTLHYNKHICNLLQHVFCSLFRLNGCSLSAISWASLVSALQSNPSHLTELDLRSNDLFDGGVEQLCGFLQSPLCKLQTLRSVTMF</sequence>
<dbReference type="Proteomes" id="UP000265020">
    <property type="component" value="Unassembled WGS sequence"/>
</dbReference>
<dbReference type="PANTHER" id="PTHR24106">
    <property type="entry name" value="NACHT, LRR AND CARD DOMAINS-CONTAINING"/>
    <property type="match status" value="1"/>
</dbReference>
<dbReference type="InterPro" id="IPR032675">
    <property type="entry name" value="LRR_dom_sf"/>
</dbReference>
<reference evidence="3" key="1">
    <citation type="submission" date="2025-08" db="UniProtKB">
        <authorList>
            <consortium name="Ensembl"/>
        </authorList>
    </citation>
    <scope>IDENTIFICATION</scope>
</reference>
<evidence type="ECO:0000256" key="2">
    <source>
        <dbReference type="ARBA" id="ARBA00022737"/>
    </source>
</evidence>
<dbReference type="OMA" id="HYNKHIC"/>
<dbReference type="AlphaFoldDB" id="A0A3Q2CSE0"/>
<dbReference type="InterPro" id="IPR051261">
    <property type="entry name" value="NLR"/>
</dbReference>
<dbReference type="Ensembl" id="ENSCVAT00000001507.1">
    <property type="protein sequence ID" value="ENSCVAP00000008509.1"/>
    <property type="gene ID" value="ENSCVAG00000010320.1"/>
</dbReference>
<keyword evidence="4" id="KW-1185">Reference proteome</keyword>
<accession>A0A3Q2CSE0</accession>
<keyword evidence="2" id="KW-0677">Repeat</keyword>
<proteinExistence type="predicted"/>